<organism evidence="2 3">
    <name type="scientific">Strongyloides papillosus</name>
    <name type="common">Intestinal threadworm</name>
    <dbReference type="NCBI Taxonomy" id="174720"/>
    <lineage>
        <taxon>Eukaryota</taxon>
        <taxon>Metazoa</taxon>
        <taxon>Ecdysozoa</taxon>
        <taxon>Nematoda</taxon>
        <taxon>Chromadorea</taxon>
        <taxon>Rhabditida</taxon>
        <taxon>Tylenchina</taxon>
        <taxon>Panagrolaimomorpha</taxon>
        <taxon>Strongyloidoidea</taxon>
        <taxon>Strongyloididae</taxon>
        <taxon>Strongyloides</taxon>
    </lineage>
</organism>
<evidence type="ECO:0000313" key="2">
    <source>
        <dbReference type="Proteomes" id="UP000046392"/>
    </source>
</evidence>
<reference evidence="3" key="1">
    <citation type="submission" date="2017-02" db="UniProtKB">
        <authorList>
            <consortium name="WormBaseParasite"/>
        </authorList>
    </citation>
    <scope>IDENTIFICATION</scope>
</reference>
<keyword evidence="1" id="KW-1133">Transmembrane helix</keyword>
<keyword evidence="2" id="KW-1185">Reference proteome</keyword>
<evidence type="ECO:0000256" key="1">
    <source>
        <dbReference type="SAM" id="Phobius"/>
    </source>
</evidence>
<name>A0A0N5BFU5_STREA</name>
<dbReference type="Proteomes" id="UP000046392">
    <property type="component" value="Unplaced"/>
</dbReference>
<keyword evidence="1" id="KW-0812">Transmembrane</keyword>
<dbReference type="WBParaSite" id="SPAL_0000485700.1">
    <property type="protein sequence ID" value="SPAL_0000485700.1"/>
    <property type="gene ID" value="SPAL_0000485700"/>
</dbReference>
<protein>
    <submittedName>
        <fullName evidence="3">Small integral membrane protein 7</fullName>
    </submittedName>
</protein>
<sequence length="72" mass="8665">MFFLFDPVARDVLHDGVFEGNFLEYLKRRSSRGLKFILEDIMGRLLMFVSMWFFLIVMLIICIVERKPLFSR</sequence>
<keyword evidence="1" id="KW-0472">Membrane</keyword>
<feature type="transmembrane region" description="Helical" evidence="1">
    <location>
        <begin position="41"/>
        <end position="64"/>
    </location>
</feature>
<accession>A0A0N5BFU5</accession>
<proteinExistence type="predicted"/>
<evidence type="ECO:0000313" key="3">
    <source>
        <dbReference type="WBParaSite" id="SPAL_0000485700.1"/>
    </source>
</evidence>
<dbReference type="AlphaFoldDB" id="A0A0N5BFU5"/>